<dbReference type="AlphaFoldDB" id="A0A222FLR2"/>
<dbReference type="EMBL" id="CP022530">
    <property type="protein sequence ID" value="ASP39163.1"/>
    <property type="molecule type" value="Genomic_DNA"/>
</dbReference>
<protein>
    <submittedName>
        <fullName evidence="1">Uncharacterized protein</fullName>
    </submittedName>
</protein>
<organism evidence="1 2">
    <name type="scientific">Bacterioplanes sanyensis</name>
    <dbReference type="NCBI Taxonomy" id="1249553"/>
    <lineage>
        <taxon>Bacteria</taxon>
        <taxon>Pseudomonadati</taxon>
        <taxon>Pseudomonadota</taxon>
        <taxon>Gammaproteobacteria</taxon>
        <taxon>Oceanospirillales</taxon>
        <taxon>Oceanospirillaceae</taxon>
        <taxon>Bacterioplanes</taxon>
    </lineage>
</organism>
<accession>A0A222FLR2</accession>
<evidence type="ECO:0000313" key="2">
    <source>
        <dbReference type="Proteomes" id="UP000202440"/>
    </source>
</evidence>
<dbReference type="Proteomes" id="UP000202440">
    <property type="component" value="Chromosome"/>
</dbReference>
<sequence length="271" mass="29591">MLAEAGSVDSYSLDDYSEQSGESAAGVWLAVHRVDAITDLGARGREVSQVWHSSTLQVREHNGGYQIARCDVEGGWHDWTSTQDAIALPLFFGAGQHPKFRYHSNSRFDGITLDDLTADEGPQRRPVHFANQHSQMIRIASARPSLGQVEQQINQLSLNQPVQCFTRRMERRLQQGCGQAAQVDLHSISLIATGEQGSSTLAVSLLDEQYAVVSTINSEGDSRNGLTASQPDIIRTTVSPLQAQLTTQFEGTNVNQGQSSVSMTLNIDVPL</sequence>
<keyword evidence="2" id="KW-1185">Reference proteome</keyword>
<proteinExistence type="predicted"/>
<gene>
    <name evidence="1" type="ORF">CHH28_10950</name>
</gene>
<name>A0A222FLR2_9GAMM</name>
<dbReference type="KEGG" id="bsan:CHH28_10950"/>
<evidence type="ECO:0000313" key="1">
    <source>
        <dbReference type="EMBL" id="ASP39163.1"/>
    </source>
</evidence>
<dbReference type="RefSeq" id="WP_094060343.1">
    <property type="nucleotide sequence ID" value="NZ_CP022530.1"/>
</dbReference>
<reference evidence="1 2" key="1">
    <citation type="submission" date="2017-07" db="EMBL/GenBank/DDBJ databases">
        <title>Annotated genome sequence of Bacterioplanes sanyensis isolated from Red Sea.</title>
        <authorList>
            <person name="Rehman Z.U."/>
        </authorList>
    </citation>
    <scope>NUCLEOTIDE SEQUENCE [LARGE SCALE GENOMIC DNA]</scope>
    <source>
        <strain evidence="1 2">NV9</strain>
    </source>
</reference>